<accession>A0AAQ4E989</accession>
<evidence type="ECO:0000313" key="2">
    <source>
        <dbReference type="EMBL" id="KAK8771220.1"/>
    </source>
</evidence>
<sequence>MPSRENFENVTLRITGHHESDLLVGPVAPTYDRASALEPLPQFFYAEAIHCGGLTDPYITNVFGYVNSFDVENSGDIYQRMIWAKANRLGGIMPVREVFTKRIFDDVLQTKKVVFLEETLLYTALERLYSKESPKGQFYKGAEITMNLTMGMWVNRHFPSDLRNALHKRTRWIIESGLPEWYRLSILERAMRKSETGSTTGQSFTFHTIQVEDVTGLFYLLLACFTICFVAALIEYMAFAISKSRCCRRHQRYR</sequence>
<evidence type="ECO:0000256" key="1">
    <source>
        <dbReference type="SAM" id="Phobius"/>
    </source>
</evidence>
<name>A0AAQ4E989_AMBAM</name>
<protein>
    <submittedName>
        <fullName evidence="2">Uncharacterized protein</fullName>
    </submittedName>
</protein>
<keyword evidence="1" id="KW-0812">Transmembrane</keyword>
<organism evidence="2 3">
    <name type="scientific">Amblyomma americanum</name>
    <name type="common">Lone star tick</name>
    <dbReference type="NCBI Taxonomy" id="6943"/>
    <lineage>
        <taxon>Eukaryota</taxon>
        <taxon>Metazoa</taxon>
        <taxon>Ecdysozoa</taxon>
        <taxon>Arthropoda</taxon>
        <taxon>Chelicerata</taxon>
        <taxon>Arachnida</taxon>
        <taxon>Acari</taxon>
        <taxon>Parasitiformes</taxon>
        <taxon>Ixodida</taxon>
        <taxon>Ixodoidea</taxon>
        <taxon>Ixodidae</taxon>
        <taxon>Amblyomminae</taxon>
        <taxon>Amblyomma</taxon>
    </lineage>
</organism>
<proteinExistence type="predicted"/>
<dbReference type="AlphaFoldDB" id="A0AAQ4E989"/>
<dbReference type="EMBL" id="JARKHS020020016">
    <property type="protein sequence ID" value="KAK8771220.1"/>
    <property type="molecule type" value="Genomic_DNA"/>
</dbReference>
<reference evidence="2 3" key="1">
    <citation type="journal article" date="2023" name="Arcadia Sci">
        <title>De novo assembly of a long-read Amblyomma americanum tick genome.</title>
        <authorList>
            <person name="Chou S."/>
            <person name="Poskanzer K.E."/>
            <person name="Rollins M."/>
            <person name="Thuy-Boun P.S."/>
        </authorList>
    </citation>
    <scope>NUCLEOTIDE SEQUENCE [LARGE SCALE GENOMIC DNA]</scope>
    <source>
        <strain evidence="2">F_SG_1</strain>
        <tissue evidence="2">Salivary glands</tissue>
    </source>
</reference>
<keyword evidence="1" id="KW-0472">Membrane</keyword>
<keyword evidence="3" id="KW-1185">Reference proteome</keyword>
<feature type="transmembrane region" description="Helical" evidence="1">
    <location>
        <begin position="217"/>
        <end position="239"/>
    </location>
</feature>
<dbReference type="Proteomes" id="UP001321473">
    <property type="component" value="Unassembled WGS sequence"/>
</dbReference>
<gene>
    <name evidence="2" type="ORF">V5799_025539</name>
</gene>
<keyword evidence="1" id="KW-1133">Transmembrane helix</keyword>
<comment type="caution">
    <text evidence="2">The sequence shown here is derived from an EMBL/GenBank/DDBJ whole genome shotgun (WGS) entry which is preliminary data.</text>
</comment>
<evidence type="ECO:0000313" key="3">
    <source>
        <dbReference type="Proteomes" id="UP001321473"/>
    </source>
</evidence>